<dbReference type="GO" id="GO:0005634">
    <property type="term" value="C:nucleus"/>
    <property type="evidence" value="ECO:0007669"/>
    <property type="project" value="UniProtKB-SubCell"/>
</dbReference>
<dbReference type="InterPro" id="IPR044787">
    <property type="entry name" value="HHO5-like"/>
</dbReference>
<dbReference type="PROSITE" id="PS51294">
    <property type="entry name" value="HTH_MYB"/>
    <property type="match status" value="1"/>
</dbReference>
<feature type="compositionally biased region" description="Basic and acidic residues" evidence="6">
    <location>
        <begin position="1"/>
        <end position="10"/>
    </location>
</feature>
<name>A0A5A7PEZ1_STRAF</name>
<dbReference type="PANTHER" id="PTHR31003:SF3">
    <property type="entry name" value="HOMEODOMAIN-LIKE SUPERFAMILY PROTEIN-RELATED"/>
    <property type="match status" value="1"/>
</dbReference>
<evidence type="ECO:0000256" key="4">
    <source>
        <dbReference type="ARBA" id="ARBA00023163"/>
    </source>
</evidence>
<keyword evidence="9" id="KW-1185">Reference proteome</keyword>
<accession>A0A5A7PEZ1</accession>
<comment type="subcellular location">
    <subcellularLocation>
        <location evidence="1">Nucleus</location>
    </subcellularLocation>
</comment>
<dbReference type="GO" id="GO:0003677">
    <property type="term" value="F:DNA binding"/>
    <property type="evidence" value="ECO:0007669"/>
    <property type="project" value="UniProtKB-KW"/>
</dbReference>
<reference evidence="9" key="1">
    <citation type="journal article" date="2019" name="Curr. Biol.">
        <title>Genome Sequence of Striga asiatica Provides Insight into the Evolution of Plant Parasitism.</title>
        <authorList>
            <person name="Yoshida S."/>
            <person name="Kim S."/>
            <person name="Wafula E.K."/>
            <person name="Tanskanen J."/>
            <person name="Kim Y.M."/>
            <person name="Honaas L."/>
            <person name="Yang Z."/>
            <person name="Spallek T."/>
            <person name="Conn C.E."/>
            <person name="Ichihashi Y."/>
            <person name="Cheong K."/>
            <person name="Cui S."/>
            <person name="Der J.P."/>
            <person name="Gundlach H."/>
            <person name="Jiao Y."/>
            <person name="Hori C."/>
            <person name="Ishida J.K."/>
            <person name="Kasahara H."/>
            <person name="Kiba T."/>
            <person name="Kim M.S."/>
            <person name="Koo N."/>
            <person name="Laohavisit A."/>
            <person name="Lee Y.H."/>
            <person name="Lumba S."/>
            <person name="McCourt P."/>
            <person name="Mortimer J.C."/>
            <person name="Mutuku J.M."/>
            <person name="Nomura T."/>
            <person name="Sasaki-Sekimoto Y."/>
            <person name="Seto Y."/>
            <person name="Wang Y."/>
            <person name="Wakatake T."/>
            <person name="Sakakibara H."/>
            <person name="Demura T."/>
            <person name="Yamaguchi S."/>
            <person name="Yoneyama K."/>
            <person name="Manabe R.I."/>
            <person name="Nelson D.C."/>
            <person name="Schulman A.H."/>
            <person name="Timko M.P."/>
            <person name="dePamphilis C.W."/>
            <person name="Choi D."/>
            <person name="Shirasu K."/>
        </authorList>
    </citation>
    <scope>NUCLEOTIDE SEQUENCE [LARGE SCALE GENOMIC DNA]</scope>
    <source>
        <strain evidence="9">cv. UVA1</strain>
    </source>
</reference>
<dbReference type="Pfam" id="PF26575">
    <property type="entry name" value="HHO5_N"/>
    <property type="match status" value="1"/>
</dbReference>
<keyword evidence="8" id="KW-0371">Homeobox</keyword>
<keyword evidence="3 8" id="KW-0238">DNA-binding</keyword>
<dbReference type="InterPro" id="IPR009057">
    <property type="entry name" value="Homeodomain-like_sf"/>
</dbReference>
<feature type="region of interest" description="Disordered" evidence="6">
    <location>
        <begin position="75"/>
        <end position="95"/>
    </location>
</feature>
<dbReference type="EMBL" id="BKCP01004405">
    <property type="protein sequence ID" value="GER30847.1"/>
    <property type="molecule type" value="Genomic_DNA"/>
</dbReference>
<feature type="domain" description="HTH myb-type" evidence="7">
    <location>
        <begin position="170"/>
        <end position="230"/>
    </location>
</feature>
<evidence type="ECO:0000313" key="9">
    <source>
        <dbReference type="Proteomes" id="UP000325081"/>
    </source>
</evidence>
<evidence type="ECO:0000256" key="1">
    <source>
        <dbReference type="ARBA" id="ARBA00004123"/>
    </source>
</evidence>
<gene>
    <name evidence="8" type="ORF">STAS_06811</name>
</gene>
<evidence type="ECO:0000256" key="6">
    <source>
        <dbReference type="SAM" id="MobiDB-lite"/>
    </source>
</evidence>
<sequence>MAFDKNKNDNSNDGSNFVPKTISDILNKASEFSDQSSPELEFSVRSLEDEMKKVDAFKRELPLCMQLLKHGIERLKRAESRPSESSNSEGDERAKMSIDLSEKRSWMSSVQLWTPPGIQYENSFFTTQNQDSFSLLKSRKCEHEESSRFMRNREGGAFSPFKKKPGLPEQFKKQRRCWSPELHRLFVDALQNLGGAEVATPKQIREHMKVEGLTNDEVKSHLQDSRQKVFECVACLAKRVSAKLRRC</sequence>
<evidence type="ECO:0000256" key="5">
    <source>
        <dbReference type="ARBA" id="ARBA00023242"/>
    </source>
</evidence>
<feature type="region of interest" description="Disordered" evidence="6">
    <location>
        <begin position="1"/>
        <end position="20"/>
    </location>
</feature>
<keyword evidence="2" id="KW-0805">Transcription regulation</keyword>
<dbReference type="InterPro" id="IPR058673">
    <property type="entry name" value="HHO5-like_N"/>
</dbReference>
<dbReference type="AlphaFoldDB" id="A0A5A7PEZ1"/>
<keyword evidence="5" id="KW-0539">Nucleus</keyword>
<dbReference type="NCBIfam" id="TIGR01557">
    <property type="entry name" value="myb_SHAQKYF"/>
    <property type="match status" value="1"/>
</dbReference>
<organism evidence="8 9">
    <name type="scientific">Striga asiatica</name>
    <name type="common">Asiatic witchweed</name>
    <name type="synonym">Buchnera asiatica</name>
    <dbReference type="NCBI Taxonomy" id="4170"/>
    <lineage>
        <taxon>Eukaryota</taxon>
        <taxon>Viridiplantae</taxon>
        <taxon>Streptophyta</taxon>
        <taxon>Embryophyta</taxon>
        <taxon>Tracheophyta</taxon>
        <taxon>Spermatophyta</taxon>
        <taxon>Magnoliopsida</taxon>
        <taxon>eudicotyledons</taxon>
        <taxon>Gunneridae</taxon>
        <taxon>Pentapetalae</taxon>
        <taxon>asterids</taxon>
        <taxon>lamiids</taxon>
        <taxon>Lamiales</taxon>
        <taxon>Orobanchaceae</taxon>
        <taxon>Buchnereae</taxon>
        <taxon>Striga</taxon>
    </lineage>
</organism>
<evidence type="ECO:0000259" key="7">
    <source>
        <dbReference type="PROSITE" id="PS51294"/>
    </source>
</evidence>
<evidence type="ECO:0000256" key="3">
    <source>
        <dbReference type="ARBA" id="ARBA00023125"/>
    </source>
</evidence>
<dbReference type="Gene3D" id="1.10.10.60">
    <property type="entry name" value="Homeodomain-like"/>
    <property type="match status" value="1"/>
</dbReference>
<dbReference type="SUPFAM" id="SSF46689">
    <property type="entry name" value="Homeodomain-like"/>
    <property type="match status" value="1"/>
</dbReference>
<dbReference type="InterPro" id="IPR017930">
    <property type="entry name" value="Myb_dom"/>
</dbReference>
<proteinExistence type="predicted"/>
<dbReference type="Proteomes" id="UP000325081">
    <property type="component" value="Unassembled WGS sequence"/>
</dbReference>
<keyword evidence="4" id="KW-0804">Transcription</keyword>
<comment type="caution">
    <text evidence="8">The sequence shown here is derived from an EMBL/GenBank/DDBJ whole genome shotgun (WGS) entry which is preliminary data.</text>
</comment>
<dbReference type="InterPro" id="IPR001005">
    <property type="entry name" value="SANT/Myb"/>
</dbReference>
<dbReference type="InterPro" id="IPR006447">
    <property type="entry name" value="Myb_dom_plants"/>
</dbReference>
<dbReference type="OrthoDB" id="1908613at2759"/>
<evidence type="ECO:0000313" key="8">
    <source>
        <dbReference type="EMBL" id="GER30847.1"/>
    </source>
</evidence>
<dbReference type="GO" id="GO:0003700">
    <property type="term" value="F:DNA-binding transcription factor activity"/>
    <property type="evidence" value="ECO:0007669"/>
    <property type="project" value="InterPro"/>
</dbReference>
<evidence type="ECO:0000256" key="2">
    <source>
        <dbReference type="ARBA" id="ARBA00023015"/>
    </source>
</evidence>
<protein>
    <submittedName>
        <fullName evidence="8">Homeodomain-like superfamily protein</fullName>
    </submittedName>
</protein>
<dbReference type="Pfam" id="PF00249">
    <property type="entry name" value="Myb_DNA-binding"/>
    <property type="match status" value="1"/>
</dbReference>
<dbReference type="PANTHER" id="PTHR31003">
    <property type="entry name" value="MYB FAMILY TRANSCRIPTION FACTOR"/>
    <property type="match status" value="1"/>
</dbReference>